<feature type="compositionally biased region" description="Basic and acidic residues" evidence="2">
    <location>
        <begin position="710"/>
        <end position="732"/>
    </location>
</feature>
<evidence type="ECO:0000313" key="4">
    <source>
        <dbReference type="Proteomes" id="UP000777482"/>
    </source>
</evidence>
<dbReference type="EMBL" id="PUHQ01000188">
    <property type="protein sequence ID" value="KAG0653595.1"/>
    <property type="molecule type" value="Genomic_DNA"/>
</dbReference>
<accession>A0A9P7B1R0</accession>
<sequence>MSDLISSYIEELDDSTLSSLDILVTAVSTNAFTPTLNSIVENAAQAASAQPGGSTSNEIGLALATMNSIFDVSTSMRTLVTACALGVALRLAQHVWTVLWPAANNGAERIQSARNGGAALAGRERAVADYFYGAEQAASFQSDKEGSSKQWRVQKPGRPAVRPQRGGTRNTTEARAGARTAKEQFALAHLILDLSILDMLDRSELDAPDSQPDESPRSIKIPALLQVKGSSVLETTTRFLQQLHYRLGLATMFGCAAGSMSVFLLDPVQQALRHPNGFERASRRDDTPACDTKRLSHWAGPIAAYLNSDTVKAANSRLQAICSSDPRLALACAAICATNAAQIEYPLEADLDSRHVGTSGSDQSRDVVGGGERADESDGGGAEDESDEDNDDPEADPTFVPDEEMQRLVSEALAEARKMRIEAKGAKGAVAEADKVLRQAVKELRKLLSERKSTEAKLDLLDHCAESLDWLATVFTSSLFIGMEQHPEHFPVDPRKCATLSSRQTALLATESGRKIYDGLQEKLTGHGFDWGMWLKDGHEITMYAPPDLAPLPNVDLRNKDTSPSDHDGYVRRAFTVACLRGALVGSTREVYDKIPSAGWKNSADFFQWLGEPEVAALHARCDGPTRAWTNGCAYGSWSDFDVFHVWSYGRHIEWLVEELGGLASDQDSPLPSYESVALLLRKERVPKTFIAERGESYDQRRLRQRREKKQRDLAGETPDDGRDAGPPEEAPKNSISSGTEPVFPMLAGNLSSLHVATDLARLGLVAWPNEDEFADLVEGLNLGAANGLWELGFRRDRGGTTSTGATLPKCSTADAFRTFSVLFRDALRHDVQQLFDAAGIKLSPTLLENLLCKFSRSEWLSLRSDMEFRKAMSDLPPLLDMTDERWTQRGNPAEVASLRRRLDALQVEVEEAMAAVKAAKSAVKETLLAAGGKE</sequence>
<evidence type="ECO:0000256" key="1">
    <source>
        <dbReference type="SAM" id="Coils"/>
    </source>
</evidence>
<organism evidence="3 4">
    <name type="scientific">Rhodotorula mucilaginosa</name>
    <name type="common">Yeast</name>
    <name type="synonym">Rhodotorula rubra</name>
    <dbReference type="NCBI Taxonomy" id="5537"/>
    <lineage>
        <taxon>Eukaryota</taxon>
        <taxon>Fungi</taxon>
        <taxon>Dikarya</taxon>
        <taxon>Basidiomycota</taxon>
        <taxon>Pucciniomycotina</taxon>
        <taxon>Microbotryomycetes</taxon>
        <taxon>Sporidiobolales</taxon>
        <taxon>Sporidiobolaceae</taxon>
        <taxon>Rhodotorula</taxon>
    </lineage>
</organism>
<name>A0A9P7B1R0_RHOMI</name>
<feature type="region of interest" description="Disordered" evidence="2">
    <location>
        <begin position="141"/>
        <end position="176"/>
    </location>
</feature>
<feature type="coiled-coil region" evidence="1">
    <location>
        <begin position="430"/>
        <end position="457"/>
    </location>
</feature>
<keyword evidence="4" id="KW-1185">Reference proteome</keyword>
<comment type="caution">
    <text evidence="3">The sequence shown here is derived from an EMBL/GenBank/DDBJ whole genome shotgun (WGS) entry which is preliminary data.</text>
</comment>
<gene>
    <name evidence="3" type="ORF">C6P46_002389</name>
</gene>
<feature type="compositionally biased region" description="Acidic residues" evidence="2">
    <location>
        <begin position="375"/>
        <end position="395"/>
    </location>
</feature>
<feature type="region of interest" description="Disordered" evidence="2">
    <location>
        <begin position="354"/>
        <end position="405"/>
    </location>
</feature>
<feature type="coiled-coil region" evidence="1">
    <location>
        <begin position="896"/>
        <end position="923"/>
    </location>
</feature>
<dbReference type="AlphaFoldDB" id="A0A9P7B1R0"/>
<evidence type="ECO:0000256" key="2">
    <source>
        <dbReference type="SAM" id="MobiDB-lite"/>
    </source>
</evidence>
<protein>
    <submittedName>
        <fullName evidence="3">Uncharacterized protein</fullName>
    </submittedName>
</protein>
<feature type="region of interest" description="Disordered" evidence="2">
    <location>
        <begin position="701"/>
        <end position="740"/>
    </location>
</feature>
<dbReference type="Proteomes" id="UP000777482">
    <property type="component" value="Unassembled WGS sequence"/>
</dbReference>
<keyword evidence="1" id="KW-0175">Coiled coil</keyword>
<evidence type="ECO:0000313" key="3">
    <source>
        <dbReference type="EMBL" id="KAG0653595.1"/>
    </source>
</evidence>
<proteinExistence type="predicted"/>
<reference evidence="3 4" key="1">
    <citation type="submission" date="2020-11" db="EMBL/GenBank/DDBJ databases">
        <title>Kefir isolates.</title>
        <authorList>
            <person name="Marcisauskas S."/>
            <person name="Kim Y."/>
            <person name="Blasche S."/>
        </authorList>
    </citation>
    <scope>NUCLEOTIDE SEQUENCE [LARGE SCALE GENOMIC DNA]</scope>
    <source>
        <strain evidence="3 4">KR</strain>
    </source>
</reference>